<reference evidence="1 2" key="1">
    <citation type="submission" date="2015-07" db="EMBL/GenBank/DDBJ databases">
        <title>Draft genome sequence of the Amantichitinum ursilacus IGB-41, a new chitin-degrading bacterium.</title>
        <authorList>
            <person name="Kirstahler P."/>
            <person name="Guenther M."/>
            <person name="Grumaz C."/>
            <person name="Rupp S."/>
            <person name="Zibek S."/>
            <person name="Sohn K."/>
        </authorList>
    </citation>
    <scope>NUCLEOTIDE SEQUENCE [LARGE SCALE GENOMIC DNA]</scope>
    <source>
        <strain evidence="1 2">IGB-41</strain>
    </source>
</reference>
<keyword evidence="2" id="KW-1185">Reference proteome</keyword>
<dbReference type="RefSeq" id="WP_053939871.1">
    <property type="nucleotide sequence ID" value="NZ_LAQT01000038.1"/>
</dbReference>
<comment type="caution">
    <text evidence="1">The sequence shown here is derived from an EMBL/GenBank/DDBJ whole genome shotgun (WGS) entry which is preliminary data.</text>
</comment>
<dbReference type="EMBL" id="LAQT01000038">
    <property type="protein sequence ID" value="KPC49141.1"/>
    <property type="molecule type" value="Genomic_DNA"/>
</dbReference>
<protein>
    <recommendedName>
        <fullName evidence="3">YqjK-like protein</fullName>
    </recommendedName>
</protein>
<dbReference type="AlphaFoldDB" id="A0A0N0XHZ4"/>
<gene>
    <name evidence="1" type="ORF">WG78_21515</name>
</gene>
<evidence type="ECO:0000313" key="2">
    <source>
        <dbReference type="Proteomes" id="UP000037939"/>
    </source>
</evidence>
<name>A0A0N0XHZ4_9NEIS</name>
<evidence type="ECO:0008006" key="3">
    <source>
        <dbReference type="Google" id="ProtNLM"/>
    </source>
</evidence>
<accession>A0A0N0XHZ4</accession>
<organism evidence="1 2">
    <name type="scientific">Amantichitinum ursilacus</name>
    <dbReference type="NCBI Taxonomy" id="857265"/>
    <lineage>
        <taxon>Bacteria</taxon>
        <taxon>Pseudomonadati</taxon>
        <taxon>Pseudomonadota</taxon>
        <taxon>Betaproteobacteria</taxon>
        <taxon>Neisseriales</taxon>
        <taxon>Chitinibacteraceae</taxon>
        <taxon>Amantichitinum</taxon>
    </lineage>
</organism>
<sequence>MSKLTQRELREMRKKTLLLQSEAYRLQLAQDWNTLSAPFQKGKAARGILKAFSGPAGFVDVATVLLARGRFTWIAKVLPLALTGWRIAKLARQWMRK</sequence>
<dbReference type="STRING" id="857265.WG78_21515"/>
<dbReference type="OrthoDB" id="8596128at2"/>
<evidence type="ECO:0000313" key="1">
    <source>
        <dbReference type="EMBL" id="KPC49141.1"/>
    </source>
</evidence>
<dbReference type="Proteomes" id="UP000037939">
    <property type="component" value="Unassembled WGS sequence"/>
</dbReference>
<proteinExistence type="predicted"/>